<evidence type="ECO:0000313" key="2">
    <source>
        <dbReference type="Proteomes" id="UP001215598"/>
    </source>
</evidence>
<organism evidence="1 2">
    <name type="scientific">Mycena metata</name>
    <dbReference type="NCBI Taxonomy" id="1033252"/>
    <lineage>
        <taxon>Eukaryota</taxon>
        <taxon>Fungi</taxon>
        <taxon>Dikarya</taxon>
        <taxon>Basidiomycota</taxon>
        <taxon>Agaricomycotina</taxon>
        <taxon>Agaricomycetes</taxon>
        <taxon>Agaricomycetidae</taxon>
        <taxon>Agaricales</taxon>
        <taxon>Marasmiineae</taxon>
        <taxon>Mycenaceae</taxon>
        <taxon>Mycena</taxon>
    </lineage>
</organism>
<keyword evidence="2" id="KW-1185">Reference proteome</keyword>
<dbReference type="SUPFAM" id="SSF52047">
    <property type="entry name" value="RNI-like"/>
    <property type="match status" value="1"/>
</dbReference>
<name>A0AAD7HAL9_9AGAR</name>
<sequence length="480" mass="53362">MFPFDVPIIPAAEASAAEQRAFLMAIASTIDEFRQSLEQLEDMERGVKATLAAVKYPVLTLPNEITSRIFVGCLPNDGHVLPSPSAAPLLLAQICQHWREVALSTCQLWSSLHQHGSADGSVLLLETWSTRAKGQPLLLTLSGCGHKRRHESIRTISSQLGELELLGVPCEQVKQLPPFPNLRRLEFDNGEYSTQEATLLTEGDVLHLLNNTPRLQKLTLFTLSVRAIPSLASLTSLEVTQATELTTFLHVLTQIPLLSHVSFSLKPTTEVRLASPPITLPQLRSLVLKQQYTEDVSGYTITHALALLTLPNLKRLCTDRTLDSGVILSLVSRSSCTLDYLDVDFRGCSPEQHLECLRAFPSLTTLHISLGLDVQENNDLLISLKSTLPTMLPQLQTMSIFISEHTMDYILLIQMLQSRRALHAAALRSFQLKLEEVYNPDCNYLSSEPWPPRIFEGEELARIVAAGLEFSIDYNGTVWP</sequence>
<dbReference type="AlphaFoldDB" id="A0AAD7HAL9"/>
<dbReference type="EMBL" id="JARKIB010000299">
    <property type="protein sequence ID" value="KAJ7715991.1"/>
    <property type="molecule type" value="Genomic_DNA"/>
</dbReference>
<evidence type="ECO:0008006" key="3">
    <source>
        <dbReference type="Google" id="ProtNLM"/>
    </source>
</evidence>
<protein>
    <recommendedName>
        <fullName evidence="3">F-box domain-containing protein</fullName>
    </recommendedName>
</protein>
<gene>
    <name evidence="1" type="ORF">B0H16DRAFT_1741612</name>
</gene>
<proteinExistence type="predicted"/>
<accession>A0AAD7HAL9</accession>
<comment type="caution">
    <text evidence="1">The sequence shown here is derived from an EMBL/GenBank/DDBJ whole genome shotgun (WGS) entry which is preliminary data.</text>
</comment>
<reference evidence="1" key="1">
    <citation type="submission" date="2023-03" db="EMBL/GenBank/DDBJ databases">
        <title>Massive genome expansion in bonnet fungi (Mycena s.s.) driven by repeated elements and novel gene families across ecological guilds.</title>
        <authorList>
            <consortium name="Lawrence Berkeley National Laboratory"/>
            <person name="Harder C.B."/>
            <person name="Miyauchi S."/>
            <person name="Viragh M."/>
            <person name="Kuo A."/>
            <person name="Thoen E."/>
            <person name="Andreopoulos B."/>
            <person name="Lu D."/>
            <person name="Skrede I."/>
            <person name="Drula E."/>
            <person name="Henrissat B."/>
            <person name="Morin E."/>
            <person name="Kohler A."/>
            <person name="Barry K."/>
            <person name="LaButti K."/>
            <person name="Morin E."/>
            <person name="Salamov A."/>
            <person name="Lipzen A."/>
            <person name="Mereny Z."/>
            <person name="Hegedus B."/>
            <person name="Baldrian P."/>
            <person name="Stursova M."/>
            <person name="Weitz H."/>
            <person name="Taylor A."/>
            <person name="Grigoriev I.V."/>
            <person name="Nagy L.G."/>
            <person name="Martin F."/>
            <person name="Kauserud H."/>
        </authorList>
    </citation>
    <scope>NUCLEOTIDE SEQUENCE</scope>
    <source>
        <strain evidence="1">CBHHK182m</strain>
    </source>
</reference>
<dbReference type="InterPro" id="IPR032675">
    <property type="entry name" value="LRR_dom_sf"/>
</dbReference>
<dbReference type="Gene3D" id="3.80.10.10">
    <property type="entry name" value="Ribonuclease Inhibitor"/>
    <property type="match status" value="1"/>
</dbReference>
<evidence type="ECO:0000313" key="1">
    <source>
        <dbReference type="EMBL" id="KAJ7715991.1"/>
    </source>
</evidence>
<dbReference type="Proteomes" id="UP001215598">
    <property type="component" value="Unassembled WGS sequence"/>
</dbReference>